<evidence type="ECO:0008006" key="4">
    <source>
        <dbReference type="Google" id="ProtNLM"/>
    </source>
</evidence>
<geneLocation type="plasmid" evidence="1 3">
    <name>unnamed2</name>
</geneLocation>
<organism evidence="1 3">
    <name type="scientific">Alicyclobacillus dauci</name>
    <dbReference type="NCBI Taxonomy" id="1475485"/>
    <lineage>
        <taxon>Bacteria</taxon>
        <taxon>Bacillati</taxon>
        <taxon>Bacillota</taxon>
        <taxon>Bacilli</taxon>
        <taxon>Bacillales</taxon>
        <taxon>Alicyclobacillaceae</taxon>
        <taxon>Alicyclobacillus</taxon>
    </lineage>
</organism>
<proteinExistence type="predicted"/>
<evidence type="ECO:0000313" key="3">
    <source>
        <dbReference type="Proteomes" id="UP001164803"/>
    </source>
</evidence>
<keyword evidence="1" id="KW-0614">Plasmid</keyword>
<name>A0ABY6Z9X3_9BACL</name>
<keyword evidence="3" id="KW-1185">Reference proteome</keyword>
<dbReference type="Proteomes" id="UP001164803">
    <property type="component" value="Plasmid unnamed2"/>
</dbReference>
<dbReference type="EMBL" id="CP104066">
    <property type="protein sequence ID" value="WAH39580.1"/>
    <property type="molecule type" value="Genomic_DNA"/>
</dbReference>
<gene>
    <name evidence="2" type="ORF">NZD86_24145</name>
    <name evidence="1" type="ORF">NZD86_24445</name>
</gene>
<sequence>MAKQRQEDKTRIELLLENIHKFDTYYISPLCMGNMRKRTPYDIADHRMEIADALHSNALSPLDRQTIAFYYLANLTEYEVGQVVGMSQKAISNRIEDNAERWEKVIIDGDRTPIRQEPHKRERISPDSPFYEWNEDIIHNRPNWWDVPPYIRDLIVSTFGINVPDVDSVEEVDDSTDLRIRKMVIVNGQLVLTRSIYESLWKNVELFIPNGRKNYIRSWRGESVFQNDDSDDKEDVADSAWWNPDTGQYSSARSKNKNVYFRSPSQKHIKRMGKAQWYTLNGPVITYYLTEEELKYYRNLK</sequence>
<reference evidence="1" key="1">
    <citation type="submission" date="2022-08" db="EMBL/GenBank/DDBJ databases">
        <title>Alicyclobacillus dauci DSM2870, complete genome.</title>
        <authorList>
            <person name="Wang Q."/>
            <person name="Cai R."/>
            <person name="Wang Z."/>
        </authorList>
    </citation>
    <scope>NUCLEOTIDE SEQUENCE</scope>
    <source>
        <strain evidence="1">DSM 28700</strain>
        <plasmid evidence="1">unnamed2</plasmid>
    </source>
</reference>
<evidence type="ECO:0000313" key="1">
    <source>
        <dbReference type="EMBL" id="WAH39520.1"/>
    </source>
</evidence>
<dbReference type="RefSeq" id="WP_268047163.1">
    <property type="nucleotide sequence ID" value="NZ_CP104066.1"/>
</dbReference>
<evidence type="ECO:0000313" key="2">
    <source>
        <dbReference type="EMBL" id="WAH39580.1"/>
    </source>
</evidence>
<accession>A0ABY6Z9X3</accession>
<protein>
    <recommendedName>
        <fullName evidence="4">Sigma-70, region 4</fullName>
    </recommendedName>
</protein>
<dbReference type="EMBL" id="CP104066">
    <property type="protein sequence ID" value="WAH39520.1"/>
    <property type="molecule type" value="Genomic_DNA"/>
</dbReference>